<gene>
    <name evidence="2" type="ORF">C8Q71DRAFT_246561</name>
</gene>
<name>A0ABQ8K810_9APHY</name>
<feature type="region of interest" description="Disordered" evidence="1">
    <location>
        <begin position="277"/>
        <end position="301"/>
    </location>
</feature>
<keyword evidence="3" id="KW-1185">Reference proteome</keyword>
<dbReference type="EMBL" id="JADCUA010000020">
    <property type="protein sequence ID" value="KAH9832980.1"/>
    <property type="molecule type" value="Genomic_DNA"/>
</dbReference>
<organism evidence="2 3">
    <name type="scientific">Rhodofomes roseus</name>
    <dbReference type="NCBI Taxonomy" id="34475"/>
    <lineage>
        <taxon>Eukaryota</taxon>
        <taxon>Fungi</taxon>
        <taxon>Dikarya</taxon>
        <taxon>Basidiomycota</taxon>
        <taxon>Agaricomycotina</taxon>
        <taxon>Agaricomycetes</taxon>
        <taxon>Polyporales</taxon>
        <taxon>Rhodofomes</taxon>
    </lineage>
</organism>
<dbReference type="GeneID" id="71998011"/>
<comment type="caution">
    <text evidence="2">The sequence shown here is derived from an EMBL/GenBank/DDBJ whole genome shotgun (WGS) entry which is preliminary data.</text>
</comment>
<sequence>MSVSIEIQPHSASLDMYGEPDKSTAYSLSGDIVISVSSPFSFFERRKPVRIVLQSLTVEFEGQCELITDDTGYTPFRICSLSNELLVGQTIELSNEGHEEDDKPCVWKVAYNMVIPGWLPATATYGNHPSEAGTRYALYASATFLTVDDDANRSWFSACCSSFRSRSRVISAPRCHITVNRFVSVSAEDTGSTVDYAVQAEPRSDIEHTSKFPAHVMSKLRAVISVPTHIDVEDTSFPLCMRLRMQDLPEADCKRVRLTDFTVDVEQTEQCRSSPSSLYKSIFPLPSSSEQPPRRPLRDPHPAQTLYDVGLAVIPPPRHSLTHTLSLLPKNSICQYVLAGDGCVFKGDAAPENNATWFSLRTCIPVDSARKSAKTGTRRLRETGMSPLFVVSHRLQVKMTCTYDLTEEGSEPERATEVLEFSIPLRFARVRRDSPSPTALAYISGHAQAFSTDAVRPQGALAAALFPKASLPYVQTLPAYSQLFDANGDRKIDYSVPLPAYSPRSSSSSFSSPASSVTSLDMLLPSSSSSEDILGLPEAALPGYSPV</sequence>
<evidence type="ECO:0000313" key="2">
    <source>
        <dbReference type="EMBL" id="KAH9832980.1"/>
    </source>
</evidence>
<evidence type="ECO:0000313" key="3">
    <source>
        <dbReference type="Proteomes" id="UP000814176"/>
    </source>
</evidence>
<accession>A0ABQ8K810</accession>
<evidence type="ECO:0008006" key="4">
    <source>
        <dbReference type="Google" id="ProtNLM"/>
    </source>
</evidence>
<reference evidence="2 3" key="1">
    <citation type="journal article" date="2021" name="Environ. Microbiol.">
        <title>Gene family expansions and transcriptome signatures uncover fungal adaptations to wood decay.</title>
        <authorList>
            <person name="Hage H."/>
            <person name="Miyauchi S."/>
            <person name="Viragh M."/>
            <person name="Drula E."/>
            <person name="Min B."/>
            <person name="Chaduli D."/>
            <person name="Navarro D."/>
            <person name="Favel A."/>
            <person name="Norest M."/>
            <person name="Lesage-Meessen L."/>
            <person name="Balint B."/>
            <person name="Merenyi Z."/>
            <person name="de Eugenio L."/>
            <person name="Morin E."/>
            <person name="Martinez A.T."/>
            <person name="Baldrian P."/>
            <person name="Stursova M."/>
            <person name="Martinez M.J."/>
            <person name="Novotny C."/>
            <person name="Magnuson J.K."/>
            <person name="Spatafora J.W."/>
            <person name="Maurice S."/>
            <person name="Pangilinan J."/>
            <person name="Andreopoulos W."/>
            <person name="LaButti K."/>
            <person name="Hundley H."/>
            <person name="Na H."/>
            <person name="Kuo A."/>
            <person name="Barry K."/>
            <person name="Lipzen A."/>
            <person name="Henrissat B."/>
            <person name="Riley R."/>
            <person name="Ahrendt S."/>
            <person name="Nagy L.G."/>
            <person name="Grigoriev I.V."/>
            <person name="Martin F."/>
            <person name="Rosso M.N."/>
        </authorList>
    </citation>
    <scope>NUCLEOTIDE SEQUENCE [LARGE SCALE GENOMIC DNA]</scope>
    <source>
        <strain evidence="2 3">CIRM-BRFM 1785</strain>
    </source>
</reference>
<proteinExistence type="predicted"/>
<feature type="compositionally biased region" description="Basic and acidic residues" evidence="1">
    <location>
        <begin position="292"/>
        <end position="301"/>
    </location>
</feature>
<protein>
    <recommendedName>
        <fullName evidence="4">Arrestin-like N-terminal domain-containing protein</fullName>
    </recommendedName>
</protein>
<evidence type="ECO:0000256" key="1">
    <source>
        <dbReference type="SAM" id="MobiDB-lite"/>
    </source>
</evidence>
<dbReference type="RefSeq" id="XP_047775746.1">
    <property type="nucleotide sequence ID" value="XM_047917279.1"/>
</dbReference>
<dbReference type="Proteomes" id="UP000814176">
    <property type="component" value="Unassembled WGS sequence"/>
</dbReference>